<name>A0A8S1RTR1_9CILI</name>
<accession>A0A8S1RTR1</accession>
<gene>
    <name evidence="1" type="ORF">PSON_ATCC_30995.1.T3210013</name>
</gene>
<keyword evidence="2" id="KW-1185">Reference proteome</keyword>
<dbReference type="Proteomes" id="UP000692954">
    <property type="component" value="Unassembled WGS sequence"/>
</dbReference>
<comment type="caution">
    <text evidence="1">The sequence shown here is derived from an EMBL/GenBank/DDBJ whole genome shotgun (WGS) entry which is preliminary data.</text>
</comment>
<evidence type="ECO:0000313" key="2">
    <source>
        <dbReference type="Proteomes" id="UP000692954"/>
    </source>
</evidence>
<protein>
    <submittedName>
        <fullName evidence="1">Uncharacterized protein</fullName>
    </submittedName>
</protein>
<sequence>METNYQKETKRSQQSLCYFIQQSLKWQKQKIKLNNQMKILRHLMEWNILRVNNRRNKKKRLLKKQKVCLQFQLKDHRGQDSLIFMITIDKMLIYSDLCHFFKEIDEMLLFLQSQQKQPFLNIIYELLSQNSKIKVTQQIIQQILEIFANAYDLNWTLNEKLIQLDRSDLIIISYLIGRISPLLQTTNV</sequence>
<reference evidence="1" key="1">
    <citation type="submission" date="2021-01" db="EMBL/GenBank/DDBJ databases">
        <authorList>
            <consortium name="Genoscope - CEA"/>
            <person name="William W."/>
        </authorList>
    </citation>
    <scope>NUCLEOTIDE SEQUENCE</scope>
</reference>
<dbReference type="AlphaFoldDB" id="A0A8S1RTR1"/>
<evidence type="ECO:0000313" key="1">
    <source>
        <dbReference type="EMBL" id="CAD8130727.1"/>
    </source>
</evidence>
<organism evidence="1 2">
    <name type="scientific">Paramecium sonneborni</name>
    <dbReference type="NCBI Taxonomy" id="65129"/>
    <lineage>
        <taxon>Eukaryota</taxon>
        <taxon>Sar</taxon>
        <taxon>Alveolata</taxon>
        <taxon>Ciliophora</taxon>
        <taxon>Intramacronucleata</taxon>
        <taxon>Oligohymenophorea</taxon>
        <taxon>Peniculida</taxon>
        <taxon>Parameciidae</taxon>
        <taxon>Paramecium</taxon>
    </lineage>
</organism>
<proteinExistence type="predicted"/>
<dbReference type="EMBL" id="CAJJDN010000321">
    <property type="protein sequence ID" value="CAD8130727.1"/>
    <property type="molecule type" value="Genomic_DNA"/>
</dbReference>